<evidence type="ECO:0000256" key="4">
    <source>
        <dbReference type="ARBA" id="ARBA00022833"/>
    </source>
</evidence>
<dbReference type="CDD" id="cd07343">
    <property type="entry name" value="M48A_Zmpste24p_like"/>
    <property type="match status" value="1"/>
</dbReference>
<gene>
    <name evidence="10" type="ORF">GCM10007320_21090</name>
</gene>
<feature type="domain" description="CAAX prenyl protease 1 N-terminal" evidence="9">
    <location>
        <begin position="33"/>
        <end position="211"/>
    </location>
</feature>
<dbReference type="InterPro" id="IPR027057">
    <property type="entry name" value="CAXX_Prtase_1"/>
</dbReference>
<comment type="similarity">
    <text evidence="6">Belongs to the peptidase M48 family.</text>
</comment>
<comment type="cofactor">
    <cofactor evidence="6">
        <name>Zn(2+)</name>
        <dbReference type="ChEBI" id="CHEBI:29105"/>
    </cofactor>
    <text evidence="6">Binds 1 zinc ion per subunit.</text>
</comment>
<accession>A0ABQ3G0Z3</accession>
<feature type="transmembrane region" description="Helical" evidence="7">
    <location>
        <begin position="148"/>
        <end position="176"/>
    </location>
</feature>
<keyword evidence="7" id="KW-0812">Transmembrane</keyword>
<evidence type="ECO:0000256" key="7">
    <source>
        <dbReference type="SAM" id="Phobius"/>
    </source>
</evidence>
<feature type="transmembrane region" description="Helical" evidence="7">
    <location>
        <begin position="72"/>
        <end position="94"/>
    </location>
</feature>
<keyword evidence="3 6" id="KW-0378">Hydrolase</keyword>
<evidence type="ECO:0000313" key="10">
    <source>
        <dbReference type="EMBL" id="GHC79857.1"/>
    </source>
</evidence>
<keyword evidence="11" id="KW-1185">Reference proteome</keyword>
<feature type="transmembrane region" description="Helical" evidence="7">
    <location>
        <begin position="344"/>
        <end position="364"/>
    </location>
</feature>
<evidence type="ECO:0000259" key="9">
    <source>
        <dbReference type="Pfam" id="PF16491"/>
    </source>
</evidence>
<feature type="transmembrane region" description="Helical" evidence="7">
    <location>
        <begin position="298"/>
        <end position="324"/>
    </location>
</feature>
<feature type="transmembrane region" description="Helical" evidence="7">
    <location>
        <begin position="6"/>
        <end position="29"/>
    </location>
</feature>
<protein>
    <submittedName>
        <fullName evidence="10">Peptidase</fullName>
    </submittedName>
</protein>
<keyword evidence="7" id="KW-1133">Transmembrane helix</keyword>
<keyword evidence="7" id="KW-0472">Membrane</keyword>
<sequence length="431" mass="47158">MPPDLSAADLFTAAFAVALVLGLLVKFWLASRQIRHVARHRDAVPAAFVGTITPAAHRKAADYTIAKTRFGLLEMAFGTAVLLGWTLLGGLNLLNELLLRALGPGMLQQLALLAAFALVGGLLELPFSLYQTFGIEQRFGFNKMSARLWLADLLKSALVGALIGLPIAALILWLMGAAGQRWWLWAWAAWMGFNLVLLMVYPTFIAPLFNRFKPLEDEGLKASVTALMQRCGFAAKGLYVMDGSRRSAHGNAYFTGFGAAKRVVFYDTLLARLSPRQVDAVLAHELGHFKHRHIVQRIVLMFALSLAGFALLGWLSGQTWFYTGLGVHPFMALLPDGRPAPNDALALLLFMLAMPVFGFFVAPLSAQLSRRHEFQADAFAVAQTSGADLSSALLKLYEDNASTLTPDPVFVKFYYSHPPASERLARLQPAA</sequence>
<dbReference type="PANTHER" id="PTHR10120">
    <property type="entry name" value="CAAX PRENYL PROTEASE 1"/>
    <property type="match status" value="1"/>
</dbReference>
<dbReference type="RefSeq" id="WP_189686911.1">
    <property type="nucleotide sequence ID" value="NZ_BMYK01000005.1"/>
</dbReference>
<name>A0ABQ3G0Z3_9BURK</name>
<reference evidence="11" key="1">
    <citation type="journal article" date="2019" name="Int. J. Syst. Evol. Microbiol.">
        <title>The Global Catalogue of Microorganisms (GCM) 10K type strain sequencing project: providing services to taxonomists for standard genome sequencing and annotation.</title>
        <authorList>
            <consortium name="The Broad Institute Genomics Platform"/>
            <consortium name="The Broad Institute Genome Sequencing Center for Infectious Disease"/>
            <person name="Wu L."/>
            <person name="Ma J."/>
        </authorList>
    </citation>
    <scope>NUCLEOTIDE SEQUENCE [LARGE SCALE GENOMIC DNA]</scope>
    <source>
        <strain evidence="11">KCTC 23314</strain>
    </source>
</reference>
<evidence type="ECO:0000259" key="8">
    <source>
        <dbReference type="Pfam" id="PF01435"/>
    </source>
</evidence>
<evidence type="ECO:0000313" key="11">
    <source>
        <dbReference type="Proteomes" id="UP000626210"/>
    </source>
</evidence>
<dbReference type="Pfam" id="PF01435">
    <property type="entry name" value="Peptidase_M48"/>
    <property type="match status" value="1"/>
</dbReference>
<evidence type="ECO:0000256" key="5">
    <source>
        <dbReference type="ARBA" id="ARBA00023049"/>
    </source>
</evidence>
<feature type="transmembrane region" description="Helical" evidence="7">
    <location>
        <begin position="106"/>
        <end position="127"/>
    </location>
</feature>
<dbReference type="EMBL" id="BMYK01000005">
    <property type="protein sequence ID" value="GHC79857.1"/>
    <property type="molecule type" value="Genomic_DNA"/>
</dbReference>
<keyword evidence="4 6" id="KW-0862">Zinc</keyword>
<dbReference type="InterPro" id="IPR001915">
    <property type="entry name" value="Peptidase_M48"/>
</dbReference>
<organism evidence="10 11">
    <name type="scientific">Pseudorhodoferax aquiterrae</name>
    <dbReference type="NCBI Taxonomy" id="747304"/>
    <lineage>
        <taxon>Bacteria</taxon>
        <taxon>Pseudomonadati</taxon>
        <taxon>Pseudomonadota</taxon>
        <taxon>Betaproteobacteria</taxon>
        <taxon>Burkholderiales</taxon>
        <taxon>Comamonadaceae</taxon>
    </lineage>
</organism>
<keyword evidence="1 6" id="KW-0645">Protease</keyword>
<dbReference type="InterPro" id="IPR032456">
    <property type="entry name" value="Peptidase_M48_N"/>
</dbReference>
<dbReference type="Pfam" id="PF16491">
    <property type="entry name" value="Peptidase_M48_N"/>
    <property type="match status" value="1"/>
</dbReference>
<keyword evidence="5 6" id="KW-0482">Metalloprotease</keyword>
<evidence type="ECO:0000256" key="1">
    <source>
        <dbReference type="ARBA" id="ARBA00022670"/>
    </source>
</evidence>
<keyword evidence="2" id="KW-0479">Metal-binding</keyword>
<dbReference type="Proteomes" id="UP000626210">
    <property type="component" value="Unassembled WGS sequence"/>
</dbReference>
<feature type="transmembrane region" description="Helical" evidence="7">
    <location>
        <begin position="182"/>
        <end position="204"/>
    </location>
</feature>
<proteinExistence type="inferred from homology"/>
<evidence type="ECO:0000256" key="6">
    <source>
        <dbReference type="RuleBase" id="RU003983"/>
    </source>
</evidence>
<feature type="domain" description="Peptidase M48" evidence="8">
    <location>
        <begin position="214"/>
        <end position="428"/>
    </location>
</feature>
<comment type="caution">
    <text evidence="10">The sequence shown here is derived from an EMBL/GenBank/DDBJ whole genome shotgun (WGS) entry which is preliminary data.</text>
</comment>
<evidence type="ECO:0000256" key="3">
    <source>
        <dbReference type="ARBA" id="ARBA00022801"/>
    </source>
</evidence>
<dbReference type="Gene3D" id="3.30.2010.10">
    <property type="entry name" value="Metalloproteases ('zincins'), catalytic domain"/>
    <property type="match status" value="1"/>
</dbReference>
<evidence type="ECO:0000256" key="2">
    <source>
        <dbReference type="ARBA" id="ARBA00022723"/>
    </source>
</evidence>